<dbReference type="EMBL" id="LT629772">
    <property type="protein sequence ID" value="SDT05314.1"/>
    <property type="molecule type" value="Genomic_DNA"/>
</dbReference>
<protein>
    <submittedName>
        <fullName evidence="1">Uncharacterized conserved protein YndB, AHSA1/START domain</fullName>
    </submittedName>
</protein>
<dbReference type="Gene3D" id="3.30.530.20">
    <property type="match status" value="1"/>
</dbReference>
<dbReference type="OrthoDB" id="9803476at2"/>
<dbReference type="SUPFAM" id="SSF55961">
    <property type="entry name" value="Bet v1-like"/>
    <property type="match status" value="1"/>
</dbReference>
<evidence type="ECO:0000313" key="1">
    <source>
        <dbReference type="EMBL" id="SDT05314.1"/>
    </source>
</evidence>
<name>A0A1H1X7M0_9ACTN</name>
<keyword evidence="2" id="KW-1185">Reference proteome</keyword>
<organism evidence="1 2">
    <name type="scientific">Microlunatus soli</name>
    <dbReference type="NCBI Taxonomy" id="630515"/>
    <lineage>
        <taxon>Bacteria</taxon>
        <taxon>Bacillati</taxon>
        <taxon>Actinomycetota</taxon>
        <taxon>Actinomycetes</taxon>
        <taxon>Propionibacteriales</taxon>
        <taxon>Propionibacteriaceae</taxon>
        <taxon>Microlunatus</taxon>
    </lineage>
</organism>
<dbReference type="RefSeq" id="WP_091527152.1">
    <property type="nucleotide sequence ID" value="NZ_LT629772.1"/>
</dbReference>
<dbReference type="InterPro" id="IPR023393">
    <property type="entry name" value="START-like_dom_sf"/>
</dbReference>
<reference evidence="1 2" key="1">
    <citation type="submission" date="2016-10" db="EMBL/GenBank/DDBJ databases">
        <authorList>
            <person name="de Groot N.N."/>
        </authorList>
    </citation>
    <scope>NUCLEOTIDE SEQUENCE [LARGE SCALE GENOMIC DNA]</scope>
    <source>
        <strain evidence="1 2">DSM 21800</strain>
    </source>
</reference>
<proteinExistence type="predicted"/>
<accession>A0A1H1X7M0</accession>
<evidence type="ECO:0000313" key="2">
    <source>
        <dbReference type="Proteomes" id="UP000199103"/>
    </source>
</evidence>
<dbReference type="AlphaFoldDB" id="A0A1H1X7M0"/>
<dbReference type="Proteomes" id="UP000199103">
    <property type="component" value="Chromosome I"/>
</dbReference>
<sequence>MTDVITDAIEDSIEIDATAEQVWPLISEPGWWINDGSYREHLIEERDGLVIVTDAAHGAFPIATVAADEPRYVAFRWLTDSEDPHPDGPGTTTEFWVEDRPGGVTLKVRESGFATLPGEQADILRQIDGNTSGWRTELAVAKSTVEDRRRSA</sequence>
<gene>
    <name evidence="1" type="ORF">SAMN04489812_3963</name>
</gene>
<dbReference type="STRING" id="630515.SAMN04489812_3963"/>